<dbReference type="PROSITE" id="PS50082">
    <property type="entry name" value="WD_REPEATS_2"/>
    <property type="match status" value="1"/>
</dbReference>
<keyword evidence="4" id="KW-1185">Reference proteome</keyword>
<dbReference type="PANTHER" id="PTHR44675">
    <property type="entry name" value="PAK1 INTERACTING PROTEIN 1"/>
    <property type="match status" value="1"/>
</dbReference>
<sequence>MAKRKREQAADDVSSKSQRAAAAQNARNSAAPAPDPAAPVSLQIITGSYERVLHGLAATIGSQPEQKADPKDASAVKFADTFLFNAHASAIRCLALSPPSDSSDPKSQKVILASGSTDERINLYQLSTAPPPTNSHPSIPTLTGTPVTHNPKNREMGSLIHHSSNVSALHFPSRSKLFSGADDNTIAISRTRDWTVLSSIKAPIPKAQGRPSGDTAGPGEVPTGINDFAVHPSQKLMISVSKGEKCMRLWNVMTGKKASVLNFDRELLQTVGEGKWSTGEGRKVKWSPDGEEWVVAFERGFVVYGLDSRPKSQTLPRPMTKIHQVHYVPGLSEDLGDILAISTEDGRILFYSTKETVTPEAGSQAVKTGKEVAVPSCKLVAQLGGREAGLAGRIKDFEILPVSEEADQFHIVTGSSDGAVRIWRLSQGELSLPADDAANGTPKKKAGEQSDDKAATISNTLSAKQVGELIGTHETGNRITCLKAFVMNGTPEDDNEAPEDEKDAPSSSDDSDSE</sequence>
<evidence type="ECO:0000256" key="2">
    <source>
        <dbReference type="SAM" id="MobiDB-lite"/>
    </source>
</evidence>
<feature type="compositionally biased region" description="Basic and acidic residues" evidence="2">
    <location>
        <begin position="445"/>
        <end position="454"/>
    </location>
</feature>
<accession>A0ABR3T6G2</accession>
<dbReference type="SUPFAM" id="SSF50978">
    <property type="entry name" value="WD40 repeat-like"/>
    <property type="match status" value="1"/>
</dbReference>
<dbReference type="Pfam" id="PF00400">
    <property type="entry name" value="WD40"/>
    <property type="match status" value="2"/>
</dbReference>
<reference evidence="3 4" key="1">
    <citation type="submission" date="2024-02" db="EMBL/GenBank/DDBJ databases">
        <title>De novo assembly and annotation of 12 fungi associated with fruit tree decline syndrome in Ontario, Canada.</title>
        <authorList>
            <person name="Sulman M."/>
            <person name="Ellouze W."/>
            <person name="Ilyukhin E."/>
        </authorList>
    </citation>
    <scope>NUCLEOTIDE SEQUENCE [LARGE SCALE GENOMIC DNA]</scope>
    <source>
        <strain evidence="3 4">M1-105</strain>
    </source>
</reference>
<feature type="compositionally biased region" description="Acidic residues" evidence="2">
    <location>
        <begin position="491"/>
        <end position="502"/>
    </location>
</feature>
<evidence type="ECO:0000313" key="3">
    <source>
        <dbReference type="EMBL" id="KAL1635174.1"/>
    </source>
</evidence>
<organism evidence="3 4">
    <name type="scientific">Neofusicoccum ribis</name>
    <dbReference type="NCBI Taxonomy" id="45134"/>
    <lineage>
        <taxon>Eukaryota</taxon>
        <taxon>Fungi</taxon>
        <taxon>Dikarya</taxon>
        <taxon>Ascomycota</taxon>
        <taxon>Pezizomycotina</taxon>
        <taxon>Dothideomycetes</taxon>
        <taxon>Dothideomycetes incertae sedis</taxon>
        <taxon>Botryosphaeriales</taxon>
        <taxon>Botryosphaeriaceae</taxon>
        <taxon>Neofusicoccum</taxon>
    </lineage>
</organism>
<dbReference type="InterPro" id="IPR015943">
    <property type="entry name" value="WD40/YVTN_repeat-like_dom_sf"/>
</dbReference>
<dbReference type="Gene3D" id="2.130.10.10">
    <property type="entry name" value="YVTN repeat-like/Quinoprotein amine dehydrogenase"/>
    <property type="match status" value="2"/>
</dbReference>
<name>A0ABR3T6G2_9PEZI</name>
<comment type="caution">
    <text evidence="3">The sequence shown here is derived from an EMBL/GenBank/DDBJ whole genome shotgun (WGS) entry which is preliminary data.</text>
</comment>
<feature type="region of interest" description="Disordered" evidence="2">
    <location>
        <begin position="1"/>
        <end position="38"/>
    </location>
</feature>
<dbReference type="InterPro" id="IPR036322">
    <property type="entry name" value="WD40_repeat_dom_sf"/>
</dbReference>
<dbReference type="EMBL" id="JAJVDC020000012">
    <property type="protein sequence ID" value="KAL1635174.1"/>
    <property type="molecule type" value="Genomic_DNA"/>
</dbReference>
<evidence type="ECO:0000256" key="1">
    <source>
        <dbReference type="PROSITE-ProRule" id="PRU00221"/>
    </source>
</evidence>
<evidence type="ECO:0000313" key="4">
    <source>
        <dbReference type="Proteomes" id="UP001521116"/>
    </source>
</evidence>
<dbReference type="InterPro" id="IPR001680">
    <property type="entry name" value="WD40_rpt"/>
</dbReference>
<protein>
    <submittedName>
        <fullName evidence="3">Protein mak11</fullName>
    </submittedName>
</protein>
<feature type="region of interest" description="Disordered" evidence="2">
    <location>
        <begin position="486"/>
        <end position="514"/>
    </location>
</feature>
<gene>
    <name evidence="3" type="primary">MAK11</name>
    <name evidence="3" type="ORF">SLS56_001926</name>
</gene>
<dbReference type="SMART" id="SM00320">
    <property type="entry name" value="WD40"/>
    <property type="match status" value="4"/>
</dbReference>
<proteinExistence type="predicted"/>
<feature type="repeat" description="WD" evidence="1">
    <location>
        <begin position="411"/>
        <end position="433"/>
    </location>
</feature>
<dbReference type="Proteomes" id="UP001521116">
    <property type="component" value="Unassembled WGS sequence"/>
</dbReference>
<dbReference type="InterPro" id="IPR051959">
    <property type="entry name" value="PAK1-Kinase_Regulator"/>
</dbReference>
<feature type="region of interest" description="Disordered" evidence="2">
    <location>
        <begin position="432"/>
        <end position="454"/>
    </location>
</feature>
<keyword evidence="1" id="KW-0853">WD repeat</keyword>
<feature type="compositionally biased region" description="Low complexity" evidence="2">
    <location>
        <begin position="17"/>
        <end position="32"/>
    </location>
</feature>
<dbReference type="PANTHER" id="PTHR44675:SF1">
    <property type="entry name" value="P21-ACTIVATED PROTEIN KINASE-INTERACTING PROTEIN 1"/>
    <property type="match status" value="1"/>
</dbReference>